<evidence type="ECO:0008006" key="4">
    <source>
        <dbReference type="Google" id="ProtNLM"/>
    </source>
</evidence>
<feature type="chain" id="PRO_5032753748" description="Secreted protein" evidence="1">
    <location>
        <begin position="23"/>
        <end position="72"/>
    </location>
</feature>
<dbReference type="PROSITE" id="PS51257">
    <property type="entry name" value="PROKAR_LIPOPROTEIN"/>
    <property type="match status" value="1"/>
</dbReference>
<keyword evidence="3" id="KW-1185">Reference proteome</keyword>
<gene>
    <name evidence="2" type="ORF">HW555_002311</name>
</gene>
<dbReference type="Proteomes" id="UP000648187">
    <property type="component" value="Unassembled WGS sequence"/>
</dbReference>
<organism evidence="2 3">
    <name type="scientific">Spodoptera exigua</name>
    <name type="common">Beet armyworm</name>
    <name type="synonym">Noctua fulgens</name>
    <dbReference type="NCBI Taxonomy" id="7107"/>
    <lineage>
        <taxon>Eukaryota</taxon>
        <taxon>Metazoa</taxon>
        <taxon>Ecdysozoa</taxon>
        <taxon>Arthropoda</taxon>
        <taxon>Hexapoda</taxon>
        <taxon>Insecta</taxon>
        <taxon>Pterygota</taxon>
        <taxon>Neoptera</taxon>
        <taxon>Endopterygota</taxon>
        <taxon>Lepidoptera</taxon>
        <taxon>Glossata</taxon>
        <taxon>Ditrysia</taxon>
        <taxon>Noctuoidea</taxon>
        <taxon>Noctuidae</taxon>
        <taxon>Amphipyrinae</taxon>
        <taxon>Spodoptera</taxon>
    </lineage>
</organism>
<evidence type="ECO:0000313" key="2">
    <source>
        <dbReference type="EMBL" id="KAF9421871.1"/>
    </source>
</evidence>
<evidence type="ECO:0000313" key="3">
    <source>
        <dbReference type="Proteomes" id="UP000648187"/>
    </source>
</evidence>
<reference evidence="2" key="1">
    <citation type="submission" date="2020-08" db="EMBL/GenBank/DDBJ databases">
        <title>Spodoptera exigua strain:BAW_Kor-Di-RS1 Genome sequencing and assembly.</title>
        <authorList>
            <person name="Kim J."/>
            <person name="Nam H.Y."/>
            <person name="Kwon M."/>
            <person name="Choi J.H."/>
            <person name="Cho S.R."/>
            <person name="Kim G.-H."/>
        </authorList>
    </citation>
    <scope>NUCLEOTIDE SEQUENCE</scope>
    <source>
        <strain evidence="2">BAW_Kor-Di-RS1</strain>
        <tissue evidence="2">Whole-body</tissue>
    </source>
</reference>
<comment type="caution">
    <text evidence="2">The sequence shown here is derived from an EMBL/GenBank/DDBJ whole genome shotgun (WGS) entry which is preliminary data.</text>
</comment>
<feature type="signal peptide" evidence="1">
    <location>
        <begin position="1"/>
        <end position="22"/>
    </location>
</feature>
<keyword evidence="1" id="KW-0732">Signal</keyword>
<dbReference type="EMBL" id="JACKWZ010000021">
    <property type="protein sequence ID" value="KAF9421871.1"/>
    <property type="molecule type" value="Genomic_DNA"/>
</dbReference>
<accession>A0A835GQH7</accession>
<name>A0A835GQH7_SPOEX</name>
<dbReference type="AlphaFoldDB" id="A0A835GQH7"/>
<protein>
    <recommendedName>
        <fullName evidence="4">Secreted protein</fullName>
    </recommendedName>
</protein>
<evidence type="ECO:0000256" key="1">
    <source>
        <dbReference type="SAM" id="SignalP"/>
    </source>
</evidence>
<sequence>MVGQKFVCFTLILLIIGSCTNGLPSPSSSTTLGPLIASNPRGKRAVDTVAPPADKNDTILCAPATAVGKTAH</sequence>
<proteinExistence type="predicted"/>